<gene>
    <name evidence="4" type="ORF">CWR45_01855</name>
</gene>
<dbReference type="OrthoDB" id="9800565at2"/>
<reference evidence="5" key="1">
    <citation type="submission" date="2017-11" db="EMBL/GenBank/DDBJ databases">
        <authorList>
            <person name="Zhu W."/>
        </authorList>
    </citation>
    <scope>NUCLEOTIDE SEQUENCE [LARGE SCALE GENOMIC DNA]</scope>
    <source>
        <strain evidence="5">CAU 1051</strain>
    </source>
</reference>
<name>A0A3D8Q087_9BACI</name>
<evidence type="ECO:0000256" key="1">
    <source>
        <dbReference type="ARBA" id="ARBA00008950"/>
    </source>
</evidence>
<accession>A0A3D8Q087</accession>
<keyword evidence="5" id="KW-1185">Reference proteome</keyword>
<comment type="similarity">
    <text evidence="1 2">Belongs to the metallophosphoesterase superfamily. YfcE family.</text>
</comment>
<dbReference type="EMBL" id="PIOD01000002">
    <property type="protein sequence ID" value="RDW21643.1"/>
    <property type="molecule type" value="Genomic_DNA"/>
</dbReference>
<feature type="domain" description="Calcineurin-like phosphoesterase" evidence="3">
    <location>
        <begin position="3"/>
        <end position="143"/>
    </location>
</feature>
<dbReference type="RefSeq" id="WP_115748100.1">
    <property type="nucleotide sequence ID" value="NZ_PIOD01000002.1"/>
</dbReference>
<dbReference type="Gene3D" id="3.60.21.10">
    <property type="match status" value="1"/>
</dbReference>
<dbReference type="Proteomes" id="UP000256520">
    <property type="component" value="Unassembled WGS sequence"/>
</dbReference>
<proteinExistence type="inferred from homology"/>
<evidence type="ECO:0000259" key="3">
    <source>
        <dbReference type="Pfam" id="PF12850"/>
    </source>
</evidence>
<evidence type="ECO:0000313" key="4">
    <source>
        <dbReference type="EMBL" id="RDW21643.1"/>
    </source>
</evidence>
<dbReference type="NCBIfam" id="TIGR00040">
    <property type="entry name" value="yfcE"/>
    <property type="match status" value="1"/>
</dbReference>
<dbReference type="InterPro" id="IPR024654">
    <property type="entry name" value="Calcineurin-like_PHP_lpxH"/>
</dbReference>
<dbReference type="InterPro" id="IPR000979">
    <property type="entry name" value="Phosphodiesterase_MJ0936/Vps29"/>
</dbReference>
<keyword evidence="2" id="KW-0479">Metal-binding</keyword>
<organism evidence="4 5">
    <name type="scientific">Oceanobacillus chungangensis</name>
    <dbReference type="NCBI Taxonomy" id="1229152"/>
    <lineage>
        <taxon>Bacteria</taxon>
        <taxon>Bacillati</taxon>
        <taxon>Bacillota</taxon>
        <taxon>Bacilli</taxon>
        <taxon>Bacillales</taxon>
        <taxon>Bacillaceae</taxon>
        <taxon>Oceanobacillus</taxon>
    </lineage>
</organism>
<dbReference type="GO" id="GO:0046872">
    <property type="term" value="F:metal ion binding"/>
    <property type="evidence" value="ECO:0007669"/>
    <property type="project" value="UniProtKB-KW"/>
</dbReference>
<sequence length="169" mass="19261">MTKVLIMSDSHGLTDEITMIKERHEVEYFIHCGDSELDADAIALKDFYTVKGNCDVDPRYEEELIIKIDNLTYYVSHGHLLGVKTDLTGLSIRAKEAGANVICFGHTHLAGTLLKDHQLFINPGSIRMPRRRQEKTYAVMEWDRTDDIKIRFYELDGSEVSDLANQVSL</sequence>
<protein>
    <recommendedName>
        <fullName evidence="2">Phosphoesterase</fullName>
        <ecNumber evidence="2">3.1.4.-</ecNumber>
    </recommendedName>
</protein>
<evidence type="ECO:0000256" key="2">
    <source>
        <dbReference type="RuleBase" id="RU362039"/>
    </source>
</evidence>
<dbReference type="AlphaFoldDB" id="A0A3D8Q087"/>
<dbReference type="InterPro" id="IPR029052">
    <property type="entry name" value="Metallo-depent_PP-like"/>
</dbReference>
<comment type="caution">
    <text evidence="4">The sequence shown here is derived from an EMBL/GenBank/DDBJ whole genome shotgun (WGS) entry which is preliminary data.</text>
</comment>
<dbReference type="Pfam" id="PF12850">
    <property type="entry name" value="Metallophos_2"/>
    <property type="match status" value="1"/>
</dbReference>
<dbReference type="PANTHER" id="PTHR11124">
    <property type="entry name" value="VACUOLAR SORTING PROTEIN VPS29"/>
    <property type="match status" value="1"/>
</dbReference>
<dbReference type="GO" id="GO:0016787">
    <property type="term" value="F:hydrolase activity"/>
    <property type="evidence" value="ECO:0007669"/>
    <property type="project" value="UniProtKB-UniRule"/>
</dbReference>
<dbReference type="SUPFAM" id="SSF56300">
    <property type="entry name" value="Metallo-dependent phosphatases"/>
    <property type="match status" value="1"/>
</dbReference>
<comment type="cofactor">
    <cofactor evidence="2">
        <name>a divalent metal cation</name>
        <dbReference type="ChEBI" id="CHEBI:60240"/>
    </cofactor>
</comment>
<evidence type="ECO:0000313" key="5">
    <source>
        <dbReference type="Proteomes" id="UP000256520"/>
    </source>
</evidence>
<dbReference type="EC" id="3.1.4.-" evidence="2"/>